<dbReference type="Proteomes" id="UP001056610">
    <property type="component" value="Chromosome"/>
</dbReference>
<sequence length="60" mass="6473">MVNTLIDWQRDGVDIAAGLQVLSTYLGHVNPASTYWYISAVPELMQLAAAGLDRRPGGLS</sequence>
<keyword evidence="2" id="KW-1185">Reference proteome</keyword>
<organism evidence="1 2">
    <name type="scientific">Candidatus Mycobacterium methanotrophicum</name>
    <dbReference type="NCBI Taxonomy" id="2943498"/>
    <lineage>
        <taxon>Bacteria</taxon>
        <taxon>Bacillati</taxon>
        <taxon>Actinomycetota</taxon>
        <taxon>Actinomycetes</taxon>
        <taxon>Mycobacteriales</taxon>
        <taxon>Mycobacteriaceae</taxon>
        <taxon>Mycobacterium</taxon>
    </lineage>
</organism>
<dbReference type="RefSeq" id="WP_249762787.1">
    <property type="nucleotide sequence ID" value="NZ_CP097320.1"/>
</dbReference>
<dbReference type="EMBL" id="CP097320">
    <property type="protein sequence ID" value="UQX09549.1"/>
    <property type="molecule type" value="Genomic_DNA"/>
</dbReference>
<proteinExistence type="predicted"/>
<protein>
    <recommendedName>
        <fullName evidence="3">Integrase</fullName>
    </recommendedName>
</protein>
<evidence type="ECO:0000313" key="1">
    <source>
        <dbReference type="EMBL" id="UQX09549.1"/>
    </source>
</evidence>
<gene>
    <name evidence="1" type="ORF">M5I08_14310</name>
</gene>
<name>A0ABY4QIA6_9MYCO</name>
<evidence type="ECO:0008006" key="3">
    <source>
        <dbReference type="Google" id="ProtNLM"/>
    </source>
</evidence>
<accession>A0ABY4QIA6</accession>
<reference evidence="1" key="1">
    <citation type="submission" date="2022-05" db="EMBL/GenBank/DDBJ databases">
        <title>A methanotrophic Mycobacterium dominates a cave microbial ecosystem.</title>
        <authorList>
            <person name="Van Spanning R.J.M."/>
            <person name="Guan Q."/>
            <person name="Melkonian C."/>
            <person name="Gallant J."/>
            <person name="Polerecky L."/>
            <person name="Flot J.-F."/>
            <person name="Brandt B.W."/>
            <person name="Braster M."/>
            <person name="Iturbe Espinoza P."/>
            <person name="Aerts J."/>
            <person name="Meima-Franke M."/>
            <person name="Piersma S.R."/>
            <person name="Bunduc C."/>
            <person name="Ummels R."/>
            <person name="Pain A."/>
            <person name="Fleming E.J."/>
            <person name="van der Wel N."/>
            <person name="Gherman V.D."/>
            <person name="Sarbu S.M."/>
            <person name="Bodelier P.L.E."/>
            <person name="Bitter W."/>
        </authorList>
    </citation>
    <scope>NUCLEOTIDE SEQUENCE</scope>
    <source>
        <strain evidence="1">Sulfur Cave</strain>
    </source>
</reference>
<evidence type="ECO:0000313" key="2">
    <source>
        <dbReference type="Proteomes" id="UP001056610"/>
    </source>
</evidence>